<proteinExistence type="predicted"/>
<dbReference type="Proteomes" id="UP000184076">
    <property type="component" value="Unassembled WGS sequence"/>
</dbReference>
<feature type="domain" description="GAF" evidence="2">
    <location>
        <begin position="186"/>
        <end position="331"/>
    </location>
</feature>
<sequence length="348" mass="38974">MEAQQILKPFVEVSRALCDGADSRSVMNLIARRLTEVLGFKGVVVKVYDADRRRLELFSSYGLTENFLFSKPAPGSVCAAVPPKVVQIEDVGASDNPDYEAMMVEGIRAAAIIPVEVEQQPLGMVVLFSPEPRTLTKEELQFAEALCSRGFLSISWERRVEGLIERERHYLKNFQEIAQAINSTLTINKVLQLVVTKITEVMGVLGTSVRLLDNKTNTLYLAQAHGLSERFLNKGPVDAQKSIAENMAGRIVVIEDVYTDPRIQYRAEVIEEGIRKILSIPLQVRGKVIGVLRIFTGDREPFHDLEIQFAAAVAQQCAMAIENARMYQRVKYEYQQLLIDFGYEGSSS</sequence>
<keyword evidence="1" id="KW-0378">Hydrolase</keyword>
<keyword evidence="4" id="KW-1185">Reference proteome</keyword>
<reference evidence="4" key="1">
    <citation type="submission" date="2016-11" db="EMBL/GenBank/DDBJ databases">
        <authorList>
            <person name="Varghese N."/>
            <person name="Submissions S."/>
        </authorList>
    </citation>
    <scope>NUCLEOTIDE SEQUENCE [LARGE SCALE GENOMIC DNA]</scope>
    <source>
        <strain evidence="4">DSM 9756</strain>
    </source>
</reference>
<dbReference type="InterPro" id="IPR029016">
    <property type="entry name" value="GAF-like_dom_sf"/>
</dbReference>
<dbReference type="Pfam" id="PF13185">
    <property type="entry name" value="GAF_2"/>
    <property type="match status" value="1"/>
</dbReference>
<dbReference type="PANTHER" id="PTHR43156:SF2">
    <property type="entry name" value="STAGE II SPORULATION PROTEIN E"/>
    <property type="match status" value="1"/>
</dbReference>
<dbReference type="SUPFAM" id="SSF55781">
    <property type="entry name" value="GAF domain-like"/>
    <property type="match status" value="2"/>
</dbReference>
<dbReference type="RefSeq" id="WP_178372000.1">
    <property type="nucleotide sequence ID" value="NZ_FQVB01000031.1"/>
</dbReference>
<gene>
    <name evidence="3" type="ORF">SAMN02745206_02861</name>
</gene>
<dbReference type="PANTHER" id="PTHR43156">
    <property type="entry name" value="STAGE II SPORULATION PROTEIN E-RELATED"/>
    <property type="match status" value="1"/>
</dbReference>
<dbReference type="SMART" id="SM00065">
    <property type="entry name" value="GAF"/>
    <property type="match status" value="2"/>
</dbReference>
<organism evidence="3 4">
    <name type="scientific">Desulfacinum infernum DSM 9756</name>
    <dbReference type="NCBI Taxonomy" id="1121391"/>
    <lineage>
        <taxon>Bacteria</taxon>
        <taxon>Pseudomonadati</taxon>
        <taxon>Thermodesulfobacteriota</taxon>
        <taxon>Syntrophobacteria</taxon>
        <taxon>Syntrophobacterales</taxon>
        <taxon>Syntrophobacteraceae</taxon>
        <taxon>Desulfacinum</taxon>
    </lineage>
</organism>
<evidence type="ECO:0000313" key="3">
    <source>
        <dbReference type="EMBL" id="SHF89675.1"/>
    </source>
</evidence>
<evidence type="ECO:0000313" key="4">
    <source>
        <dbReference type="Proteomes" id="UP000184076"/>
    </source>
</evidence>
<evidence type="ECO:0000259" key="2">
    <source>
        <dbReference type="SMART" id="SM00065"/>
    </source>
</evidence>
<dbReference type="InterPro" id="IPR052016">
    <property type="entry name" value="Bact_Sigma-Reg"/>
</dbReference>
<dbReference type="EMBL" id="FQVB01000031">
    <property type="protein sequence ID" value="SHF89675.1"/>
    <property type="molecule type" value="Genomic_DNA"/>
</dbReference>
<dbReference type="InterPro" id="IPR003018">
    <property type="entry name" value="GAF"/>
</dbReference>
<dbReference type="AlphaFoldDB" id="A0A1M5FDR5"/>
<dbReference type="STRING" id="1121391.SAMN02745206_02861"/>
<protein>
    <submittedName>
        <fullName evidence="3">GAF domain-containing protein</fullName>
    </submittedName>
</protein>
<evidence type="ECO:0000256" key="1">
    <source>
        <dbReference type="ARBA" id="ARBA00022801"/>
    </source>
</evidence>
<feature type="domain" description="GAF" evidence="2">
    <location>
        <begin position="22"/>
        <end position="164"/>
    </location>
</feature>
<dbReference type="Pfam" id="PF01590">
    <property type="entry name" value="GAF"/>
    <property type="match status" value="1"/>
</dbReference>
<dbReference type="Gene3D" id="3.30.450.40">
    <property type="match status" value="2"/>
</dbReference>
<accession>A0A1M5FDR5</accession>
<name>A0A1M5FDR5_9BACT</name>
<dbReference type="GO" id="GO:0016791">
    <property type="term" value="F:phosphatase activity"/>
    <property type="evidence" value="ECO:0007669"/>
    <property type="project" value="TreeGrafter"/>
</dbReference>